<protein>
    <submittedName>
        <fullName evidence="1">6005_t:CDS:1</fullName>
    </submittedName>
</protein>
<comment type="caution">
    <text evidence="1">The sequence shown here is derived from an EMBL/GenBank/DDBJ whole genome shotgun (WGS) entry which is preliminary data.</text>
</comment>
<evidence type="ECO:0000313" key="1">
    <source>
        <dbReference type="EMBL" id="CAG8509391.1"/>
    </source>
</evidence>
<keyword evidence="2" id="KW-1185">Reference proteome</keyword>
<reference evidence="1" key="1">
    <citation type="submission" date="2021-06" db="EMBL/GenBank/DDBJ databases">
        <authorList>
            <person name="Kallberg Y."/>
            <person name="Tangrot J."/>
            <person name="Rosling A."/>
        </authorList>
    </citation>
    <scope>NUCLEOTIDE SEQUENCE</scope>
    <source>
        <strain evidence="1">28 12/20/2015</strain>
    </source>
</reference>
<dbReference type="Proteomes" id="UP000789366">
    <property type="component" value="Unassembled WGS sequence"/>
</dbReference>
<evidence type="ECO:0000313" key="2">
    <source>
        <dbReference type="Proteomes" id="UP000789366"/>
    </source>
</evidence>
<gene>
    <name evidence="1" type="ORF">SPELUC_LOCUS3405</name>
</gene>
<dbReference type="EMBL" id="CAJVPW010002584">
    <property type="protein sequence ID" value="CAG8509391.1"/>
    <property type="molecule type" value="Genomic_DNA"/>
</dbReference>
<accession>A0ACA9L525</accession>
<organism evidence="1 2">
    <name type="scientific">Cetraspora pellucida</name>
    <dbReference type="NCBI Taxonomy" id="1433469"/>
    <lineage>
        <taxon>Eukaryota</taxon>
        <taxon>Fungi</taxon>
        <taxon>Fungi incertae sedis</taxon>
        <taxon>Mucoromycota</taxon>
        <taxon>Glomeromycotina</taxon>
        <taxon>Glomeromycetes</taxon>
        <taxon>Diversisporales</taxon>
        <taxon>Gigasporaceae</taxon>
        <taxon>Cetraspora</taxon>
    </lineage>
</organism>
<name>A0ACA9L525_9GLOM</name>
<proteinExistence type="predicted"/>
<sequence length="56" mass="6840">MYLHHQNGKQKDKDSRSLPYMYLSFFVVDVDCINKDEEENYKKHAQKNLSHNELFY</sequence>